<gene>
    <name evidence="2" type="ORF">BRARA_H00122</name>
</gene>
<accession>A0A397YF57</accession>
<dbReference type="EMBL" id="CM010635">
    <property type="protein sequence ID" value="RID49316.1"/>
    <property type="molecule type" value="Genomic_DNA"/>
</dbReference>
<evidence type="ECO:0000313" key="3">
    <source>
        <dbReference type="Proteomes" id="UP000264353"/>
    </source>
</evidence>
<dbReference type="AlphaFoldDB" id="A0A397YF57"/>
<dbReference type="Pfam" id="PF13456">
    <property type="entry name" value="RVT_3"/>
    <property type="match status" value="1"/>
</dbReference>
<protein>
    <recommendedName>
        <fullName evidence="1">RNase H type-1 domain-containing protein</fullName>
    </recommendedName>
</protein>
<name>A0A397YF57_BRACM</name>
<proteinExistence type="predicted"/>
<dbReference type="Proteomes" id="UP000264353">
    <property type="component" value="Chromosome A8"/>
</dbReference>
<organism evidence="2 3">
    <name type="scientific">Brassica campestris</name>
    <name type="common">Field mustard</name>
    <dbReference type="NCBI Taxonomy" id="3711"/>
    <lineage>
        <taxon>Eukaryota</taxon>
        <taxon>Viridiplantae</taxon>
        <taxon>Streptophyta</taxon>
        <taxon>Embryophyta</taxon>
        <taxon>Tracheophyta</taxon>
        <taxon>Spermatophyta</taxon>
        <taxon>Magnoliopsida</taxon>
        <taxon>eudicotyledons</taxon>
        <taxon>Gunneridae</taxon>
        <taxon>Pentapetalae</taxon>
        <taxon>rosids</taxon>
        <taxon>malvids</taxon>
        <taxon>Brassicales</taxon>
        <taxon>Brassicaceae</taxon>
        <taxon>Brassiceae</taxon>
        <taxon>Brassica</taxon>
    </lineage>
</organism>
<dbReference type="InterPro" id="IPR002156">
    <property type="entry name" value="RNaseH_domain"/>
</dbReference>
<reference evidence="2 3" key="1">
    <citation type="submission" date="2018-06" db="EMBL/GenBank/DDBJ databases">
        <title>WGS assembly of Brassica rapa FPsc.</title>
        <authorList>
            <person name="Bowman J."/>
            <person name="Kohchi T."/>
            <person name="Yamato K."/>
            <person name="Jenkins J."/>
            <person name="Shu S."/>
            <person name="Ishizaki K."/>
            <person name="Yamaoka S."/>
            <person name="Nishihama R."/>
            <person name="Nakamura Y."/>
            <person name="Berger F."/>
            <person name="Adam C."/>
            <person name="Aki S."/>
            <person name="Althoff F."/>
            <person name="Araki T."/>
            <person name="Arteaga-Vazquez M."/>
            <person name="Balasubrmanian S."/>
            <person name="Bauer D."/>
            <person name="Boehm C."/>
            <person name="Briginshaw L."/>
            <person name="Caballero-Perez J."/>
            <person name="Catarino B."/>
            <person name="Chen F."/>
            <person name="Chiyoda S."/>
            <person name="Chovatia M."/>
            <person name="Davies K."/>
            <person name="Delmans M."/>
            <person name="Demura T."/>
            <person name="Dierschke T."/>
            <person name="Dolan L."/>
            <person name="Dorantes-Acosta A."/>
            <person name="Eklund D."/>
            <person name="Florent S."/>
            <person name="Flores-Sandoval E."/>
            <person name="Fujiyama A."/>
            <person name="Fukuzawa H."/>
            <person name="Galik B."/>
            <person name="Grimanelli D."/>
            <person name="Grimwood J."/>
            <person name="Grossniklaus U."/>
            <person name="Hamada T."/>
            <person name="Haseloff J."/>
            <person name="Hetherington A."/>
            <person name="Higo A."/>
            <person name="Hirakawa Y."/>
            <person name="Hundley H."/>
            <person name="Ikeda Y."/>
            <person name="Inoue K."/>
            <person name="Inoue S."/>
            <person name="Ishida S."/>
            <person name="Jia Q."/>
            <person name="Kakita M."/>
            <person name="Kanazawa T."/>
            <person name="Kawai Y."/>
            <person name="Kawashima T."/>
            <person name="Kennedy M."/>
            <person name="Kinose K."/>
            <person name="Kinoshita T."/>
            <person name="Kohara Y."/>
            <person name="Koide E."/>
            <person name="Komatsu K."/>
            <person name="Kopischke S."/>
            <person name="Kubo M."/>
            <person name="Kyozuka J."/>
            <person name="Lagercrantz U."/>
            <person name="Lin S."/>
            <person name="Lindquist E."/>
            <person name="Lipzen A."/>
            <person name="Lu C."/>
            <person name="Luna E."/>
            <person name="Martienssen R."/>
            <person name="Minamino N."/>
            <person name="Mizutani M."/>
            <person name="Mizutani M."/>
            <person name="Mochizuki N."/>
            <person name="Monte I."/>
            <person name="Mosher R."/>
            <person name="Nagasaki H."/>
            <person name="Nakagami H."/>
            <person name="Naramoto S."/>
            <person name="Nishitani K."/>
            <person name="Ohtani M."/>
            <person name="Okamoto T."/>
            <person name="Okumura M."/>
            <person name="Phillips J."/>
            <person name="Pollak B."/>
            <person name="Reinders A."/>
            <person name="Roevekamp M."/>
            <person name="Sano R."/>
            <person name="Sawa S."/>
            <person name="Schmid M."/>
            <person name="Shirakawa M."/>
            <person name="Solano R."/>
            <person name="Spunde A."/>
            <person name="Suetsugu N."/>
            <person name="Sugano S."/>
            <person name="Sugiyama A."/>
            <person name="Sun R."/>
            <person name="Suzuki Y."/>
            <person name="Takenaka M."/>
            <person name="Takezawa D."/>
            <person name="Tomogane H."/>
            <person name="Tsuzuki M."/>
            <person name="Ueda T."/>
            <person name="Umeda M."/>
            <person name="Ward J."/>
            <person name="Watanabe Y."/>
            <person name="Yazaki K."/>
            <person name="Yokoyama R."/>
            <person name="Yoshitake Y."/>
            <person name="Yotsui I."/>
            <person name="Zachgo S."/>
            <person name="Schmutz J."/>
        </authorList>
    </citation>
    <scope>NUCLEOTIDE SEQUENCE [LARGE SCALE GENOMIC DNA]</scope>
    <source>
        <strain evidence="3">cv. B-3</strain>
    </source>
</reference>
<dbReference type="GO" id="GO:0004523">
    <property type="term" value="F:RNA-DNA hybrid ribonuclease activity"/>
    <property type="evidence" value="ECO:0007669"/>
    <property type="project" value="InterPro"/>
</dbReference>
<feature type="domain" description="RNase H type-1" evidence="1">
    <location>
        <begin position="8"/>
        <end position="123"/>
    </location>
</feature>
<sequence>MCNVGFEWNRSNLLVGGGWVVRNERGVVQCHSRRAFNNIHSLDEAKLVVILWALESMGSHRMSNIIVACDFSELVGAVERPQAWPSFLHQVGEIELAMARIEGCRLISVGNEANKGATFIAQSVTRQGLIRSYVQNGHPPWLFELFVNESRCL</sequence>
<dbReference type="GO" id="GO:0003676">
    <property type="term" value="F:nucleic acid binding"/>
    <property type="evidence" value="ECO:0007669"/>
    <property type="project" value="InterPro"/>
</dbReference>
<evidence type="ECO:0000259" key="1">
    <source>
        <dbReference type="Pfam" id="PF13456"/>
    </source>
</evidence>
<evidence type="ECO:0000313" key="2">
    <source>
        <dbReference type="EMBL" id="RID49316.1"/>
    </source>
</evidence>